<dbReference type="eggNOG" id="ENOG5030109">
    <property type="taxonomic scope" value="Bacteria"/>
</dbReference>
<dbReference type="HOGENOM" id="CLU_080381_0_0_9"/>
<dbReference type="Proteomes" id="UP000003340">
    <property type="component" value="Unassembled WGS sequence"/>
</dbReference>
<reference evidence="1 2" key="1">
    <citation type="submission" date="2009-01" db="EMBL/GenBank/DDBJ databases">
        <authorList>
            <person name="Fulton L."/>
            <person name="Clifton S."/>
            <person name="Fulton B."/>
            <person name="Xu J."/>
            <person name="Minx P."/>
            <person name="Pepin K.H."/>
            <person name="Johnson M."/>
            <person name="Bhonagiri V."/>
            <person name="Nash W.E."/>
            <person name="Mardis E.R."/>
            <person name="Wilson R.K."/>
        </authorList>
    </citation>
    <scope>NUCLEOTIDE SEQUENCE [LARGE SCALE GENOMIC DNA]</scope>
    <source>
        <strain evidence="1 2">DSM 5476</strain>
    </source>
</reference>
<accession>C0ED17</accession>
<protein>
    <submittedName>
        <fullName evidence="1">Uncharacterized protein</fullName>
    </submittedName>
</protein>
<name>C0ED17_9FIRM</name>
<dbReference type="STRING" id="537013.CLOSTMETH_01738"/>
<comment type="caution">
    <text evidence="1">The sequence shown here is derived from an EMBL/GenBank/DDBJ whole genome shotgun (WGS) entry which is preliminary data.</text>
</comment>
<evidence type="ECO:0000313" key="2">
    <source>
        <dbReference type="Proteomes" id="UP000003340"/>
    </source>
</evidence>
<gene>
    <name evidence="1" type="ORF">CLOSTMETH_01738</name>
</gene>
<evidence type="ECO:0000313" key="1">
    <source>
        <dbReference type="EMBL" id="EEG30669.1"/>
    </source>
</evidence>
<proteinExistence type="predicted"/>
<keyword evidence="2" id="KW-1185">Reference proteome</keyword>
<reference evidence="1 2" key="2">
    <citation type="submission" date="2009-02" db="EMBL/GenBank/DDBJ databases">
        <title>Draft genome sequence of Clostridium methylpentosum (DSM 5476).</title>
        <authorList>
            <person name="Sudarsanam P."/>
            <person name="Ley R."/>
            <person name="Guruge J."/>
            <person name="Turnbaugh P.J."/>
            <person name="Mahowald M."/>
            <person name="Liep D."/>
            <person name="Gordon J."/>
        </authorList>
    </citation>
    <scope>NUCLEOTIDE SEQUENCE [LARGE SCALE GENOMIC DNA]</scope>
    <source>
        <strain evidence="1 2">DSM 5476</strain>
    </source>
</reference>
<sequence length="290" mass="33275">MIELIFQRLISNTGLTEKLTTYRDAPAVFYQNAPVDTDTRWGTPQYPRIIFLVEMQDDPERNVSGQMAVEIQCTGRTCEPEEIESAVLGLLDNVFFTDDRQVTTAVTWRNTDAFDEPGDVMGMVVWFDIIEFPVQSTYTDPDPILSLQDWTKRFYPNILRIGQDLPEIYLPAEEQPAVYWRFERMANSGRDSWQVRWFDISIAGHIIAPDYATAVSIANQMIVRIQMNGRISLLDGSWMMIDRIQNQPGAHPLKEGQIKMIGRFGVLSVEQDAPPLRPIMDLKERSVTHE</sequence>
<dbReference type="AlphaFoldDB" id="C0ED17"/>
<organism evidence="1 2">
    <name type="scientific">[Clostridium] methylpentosum DSM 5476</name>
    <dbReference type="NCBI Taxonomy" id="537013"/>
    <lineage>
        <taxon>Bacteria</taxon>
        <taxon>Bacillati</taxon>
        <taxon>Bacillota</taxon>
        <taxon>Clostridia</taxon>
        <taxon>Eubacteriales</taxon>
        <taxon>Oscillospiraceae</taxon>
        <taxon>Oscillospiraceae incertae sedis</taxon>
    </lineage>
</organism>
<dbReference type="EMBL" id="ACEC01000058">
    <property type="protein sequence ID" value="EEG30669.1"/>
    <property type="molecule type" value="Genomic_DNA"/>
</dbReference>